<reference evidence="10" key="1">
    <citation type="submission" date="2021-08" db="EMBL/GenBank/DDBJ databases">
        <authorList>
            <person name="Misof B."/>
            <person name="Oliver O."/>
            <person name="Podsiadlowski L."/>
            <person name="Donath A."/>
            <person name="Peters R."/>
            <person name="Mayer C."/>
            <person name="Rust J."/>
            <person name="Gunkel S."/>
            <person name="Lesny P."/>
            <person name="Martin S."/>
            <person name="Oeyen J.P."/>
            <person name="Petersen M."/>
            <person name="Panagiotis P."/>
            <person name="Wilbrandt J."/>
            <person name="Tanja T."/>
        </authorList>
    </citation>
    <scope>NUCLEOTIDE SEQUENCE</scope>
    <source>
        <strain evidence="10">GBR_01_08_01A</strain>
        <tissue evidence="10">Thorax + abdomen</tissue>
    </source>
</reference>
<dbReference type="Gene3D" id="3.40.50.1460">
    <property type="match status" value="1"/>
</dbReference>
<dbReference type="GO" id="GO:0004197">
    <property type="term" value="F:cysteine-type endopeptidase activity"/>
    <property type="evidence" value="ECO:0007669"/>
    <property type="project" value="InterPro"/>
</dbReference>
<dbReference type="GO" id="GO:0006508">
    <property type="term" value="P:proteolysis"/>
    <property type="evidence" value="ECO:0007669"/>
    <property type="project" value="UniProtKB-KW"/>
</dbReference>
<evidence type="ECO:0000313" key="11">
    <source>
        <dbReference type="Proteomes" id="UP001258017"/>
    </source>
</evidence>
<dbReference type="AlphaFoldDB" id="A0AAD9RXY8"/>
<gene>
    <name evidence="10" type="ORF">KPH14_003748</name>
</gene>
<dbReference type="PROSITE" id="PS50208">
    <property type="entry name" value="CASPASE_P20"/>
    <property type="match status" value="1"/>
</dbReference>
<evidence type="ECO:0000313" key="10">
    <source>
        <dbReference type="EMBL" id="KAK2587623.1"/>
    </source>
</evidence>
<sequence>MDVDNAPAETSVMTAVDPSDTSTAGQSNSGIHISESYPMNVPGRKRGLARIFSHETFSLPLKTRKGTRVDVDRLKSLLQNFGFQVEVRMNYSKKNILEELLQVSKLDHSNNECLAIFVLTHGFPDMLSADDDFYNVSELWSPFTKERCPSLKGKPKLFFIQACRGESERLKEVREIRKTPDESDFLIAYATVEGHYSFRDILSGSWFIKEVYNVLDAYGRKYDLLTLLTFVAQQIALNYVSNTLHPETHDKKQVPSIVNTLVRRLYFFPEEAEEVPAC</sequence>
<proteinExistence type="inferred from homology"/>
<dbReference type="InterPro" id="IPR033139">
    <property type="entry name" value="Caspase_cys_AS"/>
</dbReference>
<dbReference type="PROSITE" id="PS01122">
    <property type="entry name" value="CASPASE_CYS"/>
    <property type="match status" value="1"/>
</dbReference>
<evidence type="ECO:0000256" key="6">
    <source>
        <dbReference type="RuleBase" id="RU003971"/>
    </source>
</evidence>
<accession>A0AAD9RXY8</accession>
<evidence type="ECO:0000256" key="1">
    <source>
        <dbReference type="ARBA" id="ARBA00010134"/>
    </source>
</evidence>
<dbReference type="EMBL" id="JAIFRP010000006">
    <property type="protein sequence ID" value="KAK2587623.1"/>
    <property type="molecule type" value="Genomic_DNA"/>
</dbReference>
<organism evidence="10 11">
    <name type="scientific">Odynerus spinipes</name>
    <dbReference type="NCBI Taxonomy" id="1348599"/>
    <lineage>
        <taxon>Eukaryota</taxon>
        <taxon>Metazoa</taxon>
        <taxon>Ecdysozoa</taxon>
        <taxon>Arthropoda</taxon>
        <taxon>Hexapoda</taxon>
        <taxon>Insecta</taxon>
        <taxon>Pterygota</taxon>
        <taxon>Neoptera</taxon>
        <taxon>Endopterygota</taxon>
        <taxon>Hymenoptera</taxon>
        <taxon>Apocrita</taxon>
        <taxon>Aculeata</taxon>
        <taxon>Vespoidea</taxon>
        <taxon>Vespidae</taxon>
        <taxon>Eumeninae</taxon>
        <taxon>Odynerus</taxon>
    </lineage>
</organism>
<dbReference type="Gene3D" id="3.30.70.1470">
    <property type="entry name" value="Caspase-like"/>
    <property type="match status" value="1"/>
</dbReference>
<evidence type="ECO:0000256" key="3">
    <source>
        <dbReference type="ARBA" id="ARBA00022801"/>
    </source>
</evidence>
<protein>
    <submittedName>
        <fullName evidence="10">Uncharacterized protein</fullName>
    </submittedName>
</protein>
<dbReference type="InterPro" id="IPR001309">
    <property type="entry name" value="Pept_C14_p20"/>
</dbReference>
<evidence type="ECO:0000256" key="2">
    <source>
        <dbReference type="ARBA" id="ARBA00022670"/>
    </source>
</evidence>
<evidence type="ECO:0000256" key="4">
    <source>
        <dbReference type="ARBA" id="ARBA00022807"/>
    </source>
</evidence>
<dbReference type="Pfam" id="PF00656">
    <property type="entry name" value="Peptidase_C14"/>
    <property type="match status" value="1"/>
</dbReference>
<feature type="domain" description="Caspase family p20" evidence="9">
    <location>
        <begin position="45"/>
        <end position="167"/>
    </location>
</feature>
<keyword evidence="3" id="KW-0378">Hydrolase</keyword>
<keyword evidence="11" id="KW-1185">Reference proteome</keyword>
<dbReference type="PROSITE" id="PS01121">
    <property type="entry name" value="CASPASE_HIS"/>
    <property type="match status" value="1"/>
</dbReference>
<reference evidence="10" key="2">
    <citation type="journal article" date="2023" name="Commun. Biol.">
        <title>Intrasexual cuticular hydrocarbon dimorphism in a wasp sheds light on hydrocarbon biosynthesis genes in Hymenoptera.</title>
        <authorList>
            <person name="Moris V.C."/>
            <person name="Podsiadlowski L."/>
            <person name="Martin S."/>
            <person name="Oeyen J.P."/>
            <person name="Donath A."/>
            <person name="Petersen M."/>
            <person name="Wilbrandt J."/>
            <person name="Misof B."/>
            <person name="Liedtke D."/>
            <person name="Thamm M."/>
            <person name="Scheiner R."/>
            <person name="Schmitt T."/>
            <person name="Niehuis O."/>
        </authorList>
    </citation>
    <scope>NUCLEOTIDE SEQUENCE</scope>
    <source>
        <strain evidence="10">GBR_01_08_01A</strain>
    </source>
</reference>
<dbReference type="PROSITE" id="PS50207">
    <property type="entry name" value="CASPASE_P10"/>
    <property type="match status" value="1"/>
</dbReference>
<dbReference type="GO" id="GO:0043525">
    <property type="term" value="P:positive regulation of neuron apoptotic process"/>
    <property type="evidence" value="ECO:0007669"/>
    <property type="project" value="TreeGrafter"/>
</dbReference>
<keyword evidence="2" id="KW-0645">Protease</keyword>
<keyword evidence="5" id="KW-0865">Zymogen</keyword>
<dbReference type="InterPro" id="IPR002398">
    <property type="entry name" value="Pept_C14"/>
</dbReference>
<feature type="region of interest" description="Disordered" evidence="7">
    <location>
        <begin position="1"/>
        <end position="36"/>
    </location>
</feature>
<evidence type="ECO:0000259" key="9">
    <source>
        <dbReference type="PROSITE" id="PS50208"/>
    </source>
</evidence>
<dbReference type="InterPro" id="IPR002138">
    <property type="entry name" value="Pept_C14_p10"/>
</dbReference>
<dbReference type="InterPro" id="IPR029030">
    <property type="entry name" value="Caspase-like_dom_sf"/>
</dbReference>
<dbReference type="InterPro" id="IPR015917">
    <property type="entry name" value="Pept_C14A"/>
</dbReference>
<dbReference type="SUPFAM" id="SSF52129">
    <property type="entry name" value="Caspase-like"/>
    <property type="match status" value="1"/>
</dbReference>
<dbReference type="SMART" id="SM00115">
    <property type="entry name" value="CASc"/>
    <property type="match status" value="1"/>
</dbReference>
<feature type="compositionally biased region" description="Polar residues" evidence="7">
    <location>
        <begin position="19"/>
        <end position="31"/>
    </location>
</feature>
<dbReference type="CDD" id="cd00032">
    <property type="entry name" value="CASc"/>
    <property type="match status" value="1"/>
</dbReference>
<dbReference type="GO" id="GO:0006915">
    <property type="term" value="P:apoptotic process"/>
    <property type="evidence" value="ECO:0007669"/>
    <property type="project" value="TreeGrafter"/>
</dbReference>
<name>A0AAD9RXY8_9HYME</name>
<dbReference type="GO" id="GO:0005737">
    <property type="term" value="C:cytoplasm"/>
    <property type="evidence" value="ECO:0007669"/>
    <property type="project" value="TreeGrafter"/>
</dbReference>
<evidence type="ECO:0000259" key="8">
    <source>
        <dbReference type="PROSITE" id="PS50207"/>
    </source>
</evidence>
<dbReference type="PRINTS" id="PR00376">
    <property type="entry name" value="IL1BCENZYME"/>
</dbReference>
<keyword evidence="4" id="KW-0788">Thiol protease</keyword>
<dbReference type="InterPro" id="IPR011600">
    <property type="entry name" value="Pept_C14_caspase"/>
</dbReference>
<comment type="similarity">
    <text evidence="1 6">Belongs to the peptidase C14A family.</text>
</comment>
<comment type="caution">
    <text evidence="10">The sequence shown here is derived from an EMBL/GenBank/DDBJ whole genome shotgun (WGS) entry which is preliminary data.</text>
</comment>
<evidence type="ECO:0000256" key="7">
    <source>
        <dbReference type="SAM" id="MobiDB-lite"/>
    </source>
</evidence>
<dbReference type="InterPro" id="IPR016129">
    <property type="entry name" value="Caspase_his_AS"/>
</dbReference>
<dbReference type="PANTHER" id="PTHR10454">
    <property type="entry name" value="CASPASE"/>
    <property type="match status" value="1"/>
</dbReference>
<dbReference type="PANTHER" id="PTHR10454:SF232">
    <property type="entry name" value="AT03047P-RELATED"/>
    <property type="match status" value="1"/>
</dbReference>
<feature type="domain" description="Caspase family p10" evidence="8">
    <location>
        <begin position="175"/>
        <end position="269"/>
    </location>
</feature>
<dbReference type="Proteomes" id="UP001258017">
    <property type="component" value="Unassembled WGS sequence"/>
</dbReference>
<evidence type="ECO:0000256" key="5">
    <source>
        <dbReference type="ARBA" id="ARBA00023145"/>
    </source>
</evidence>